<feature type="transmembrane region" description="Helical" evidence="2">
    <location>
        <begin position="1395"/>
        <end position="1415"/>
    </location>
</feature>
<dbReference type="InterPro" id="IPR022385">
    <property type="entry name" value="Rhs_assc_core"/>
</dbReference>
<sequence>MNNTFFSNAHNFQSAATSGVDPRTGLFNYTLLVAQISGNNHLGPDLTMALSYSPLNTKNTGFGIGFTSGLTQYDRQNRLLMLASGERYKVIETDQTVYLKQYKQDVVRFEKDTKQNVYRVIHKSGRIEVLTGAENGYDLKVPTQIFSPLGHSLTLDWDFNRGVIPYLTRISDETQVLLTVNYELGVHTKITVWPDTSESHEIQLLFQNEYVTQVKNTAIDPTLVWQLGYSRDHVRLLTEITFPTGLIEHVDYQSDGHRFPENVPLSPLPYVTRYTQYPGHGPAIVRTYQYTDLNFLGYGGFGNWDRDEDYLYSMMTDYQYGSTEIWDDGTSQRHITRRYNNYHLLVSETIQQNQCKREHRTDYYAQIGVAFEQQPAQFQMPKSATVRFNDEPDGDVIQTEFDAAGNPMMQIAQDGTRTDWIYYSADGEGDDCPPSPHGFVRFVKSQTVTPGRSSPEGAYDDAPVHQTIYRYSRFPTREGTPAAYAVVRTYQGLFSTGQLLHERQTHYINAVSSPDHGRLQRIEETVHEATPAAARQGWTSQQTFSYSVQGDNLVQSTQWTGHDQLSYTTHRTQSRFSGQVRHEMNAQKCTCDYYYDGVGRLLKQVTNAETDYAHEIKYAYAFEEDGFVTTTQTDVWGNQQRTRVDGLGRPYQQEVLEKGQEAQGWRKVAETAYDSWGRGVSQTHYDRLPVDNDDGSEAGSETLVAARLRFEYDDWGQQHRTIQDTGESAQQDYDPVTRTTQITRQAGGLSFAKSTVVYDQNHRPVTTTLYDRAGKPYSQQSHQYDGLGRVRATIDVLGQKTAYAYDVFGRVSTLTHSDGTVVRKSYAPFSSGNLVTQIEAGGHVLGTRSFDSLHRQTSITCGGRTAQATYQDVAPLPCQVTDPSGQTMTYDYEMMLGNALTRASAGDMQQYFTYEPKTGVMTQACAARQATRRLSYTPAGRLQQESFRFDETAEENNERQANYIYSSSGVLTGYQDVTGTHRSVHFDPFGRPVFARDTDIEVSFTYDAASRVRRWQVYDIQHQQTCATALEWDEFGREIYRQIQTATETLTLEQTYTVKGQLASRLTHSQQSGVLRQESYTYDPARGWLMAYVCTGVECPRDAYGFVLASQRFTYDRLGNILTCTSNLEDGSTDTATFRYSASDPCQLHTITHTHPGYPAVLSLKYDQAGRLIEDEAGRQLTYDALGRLAAVSLDDTTSTYAYDATNRLVQQQIGTDNTHELYYRGASRVVEILRESGVATRLLRARGEAVATVTGNDSQLLGTDGHSSVLLSHQADGSQTRHRYSPHGQQAEEERHPAIPAYNGERLDPVGGVYHLGNGYRAYNPVLMRFNAPDSWSPFGAGGLNAYAYCQGDPINHTDPSGHMSLGNILGIAFGAIGLIVGLVMAVPTGGASLAGDLAIISGLIADVTGIASAVTEESNPQASAILGGVSILSGVFSLGAGTIGGIARGMRRVGEKLIGSFAPGLSGRGAVGAGAQIMGRQTTAEGAFTQAINNGWIQEIEHPAGSGFHTLQLTAPEFVPSLSVIHEDYPLLMRLGFDPMDVSMTGGRVSQIDNTAMTFGGAPPYIDITINTVYRLYAPFITENTGLDAGRTMIKILHSSIVERFTNGSLMYRTPFDQQYIHSISHFWSLNGVSHSPQYWLLNDMMERDVSLWGLIVNTFGTEAATYNNIDIFSFYNTLISGLP</sequence>
<dbReference type="PANTHER" id="PTHR32305">
    <property type="match status" value="1"/>
</dbReference>
<dbReference type="SUPFAM" id="SSF56399">
    <property type="entry name" value="ADP-ribosylation"/>
    <property type="match status" value="1"/>
</dbReference>
<keyword evidence="1" id="KW-0677">Repeat</keyword>
<feature type="transmembrane region" description="Helical" evidence="2">
    <location>
        <begin position="1367"/>
        <end position="1388"/>
    </location>
</feature>
<dbReference type="NCBIfam" id="TIGR01643">
    <property type="entry name" value="YD_repeat_2x"/>
    <property type="match status" value="1"/>
</dbReference>
<dbReference type="Pfam" id="PF25023">
    <property type="entry name" value="TEN_YD-shell"/>
    <property type="match status" value="1"/>
</dbReference>
<dbReference type="InterPro" id="IPR006530">
    <property type="entry name" value="YD"/>
</dbReference>
<keyword evidence="2" id="KW-1133">Transmembrane helix</keyword>
<dbReference type="InterPro" id="IPR050708">
    <property type="entry name" value="T6SS_VgrG/RHS"/>
</dbReference>
<dbReference type="PANTHER" id="PTHR32305:SF15">
    <property type="entry name" value="PROTEIN RHSA-RELATED"/>
    <property type="match status" value="1"/>
</dbReference>
<keyword evidence="5" id="KW-1185">Reference proteome</keyword>
<dbReference type="InterPro" id="IPR056823">
    <property type="entry name" value="TEN-like_YD-shell"/>
</dbReference>
<evidence type="ECO:0000313" key="5">
    <source>
        <dbReference type="Proteomes" id="UP001271640"/>
    </source>
</evidence>
<gene>
    <name evidence="4" type="ORF">FE394_00555</name>
</gene>
<evidence type="ECO:0000256" key="1">
    <source>
        <dbReference type="ARBA" id="ARBA00022737"/>
    </source>
</evidence>
<organism evidence="4 5">
    <name type="scientific">Xenorhabdus littoralis</name>
    <dbReference type="NCBI Taxonomy" id="2582835"/>
    <lineage>
        <taxon>Bacteria</taxon>
        <taxon>Pseudomonadati</taxon>
        <taxon>Pseudomonadota</taxon>
        <taxon>Gammaproteobacteria</taxon>
        <taxon>Enterobacterales</taxon>
        <taxon>Morganellaceae</taxon>
        <taxon>Xenorhabdus</taxon>
    </lineage>
</organism>
<comment type="caution">
    <text evidence="4">The sequence shown here is derived from an EMBL/GenBank/DDBJ whole genome shotgun (WGS) entry which is preliminary data.</text>
</comment>
<reference evidence="5" key="1">
    <citation type="journal article" date="2024" name="Toxins">
        <title>Genome Sequence Analysis of Native Xenorhabdus Strains Isolated from Entomopathogenic Nematodes in Argentina.</title>
        <authorList>
            <person name="Palma L."/>
            <person name="Frizzo L."/>
            <person name="Kaiser S."/>
            <person name="Berry C."/>
            <person name="Caballero P."/>
            <person name="Bode H.B."/>
            <person name="Del Valle E.E."/>
        </authorList>
    </citation>
    <scope>NUCLEOTIDE SEQUENCE [LARGE SCALE GENOMIC DNA]</scope>
    <source>
        <strain evidence="5">Reich</strain>
    </source>
</reference>
<evidence type="ECO:0000259" key="3">
    <source>
        <dbReference type="Pfam" id="PF25023"/>
    </source>
</evidence>
<protein>
    <recommendedName>
        <fullName evidence="3">Teneurin-like YD-shell domain-containing protein</fullName>
    </recommendedName>
</protein>
<feature type="domain" description="Teneurin-like YD-shell" evidence="3">
    <location>
        <begin position="708"/>
        <end position="1335"/>
    </location>
</feature>
<dbReference type="RefSeq" id="WP_319924459.1">
    <property type="nucleotide sequence ID" value="NZ_VCDP01000002.1"/>
</dbReference>
<dbReference type="NCBIfam" id="TIGR03696">
    <property type="entry name" value="Rhs_assc_core"/>
    <property type="match status" value="1"/>
</dbReference>
<keyword evidence="2" id="KW-0812">Transmembrane</keyword>
<dbReference type="EMBL" id="VCDP01000002">
    <property type="protein sequence ID" value="MDX7997724.1"/>
    <property type="molecule type" value="Genomic_DNA"/>
</dbReference>
<dbReference type="Gene3D" id="2.180.10.10">
    <property type="entry name" value="RHS repeat-associated core"/>
    <property type="match status" value="2"/>
</dbReference>
<dbReference type="Proteomes" id="UP001271640">
    <property type="component" value="Unassembled WGS sequence"/>
</dbReference>
<name>A0ABU4SGG6_9GAMM</name>
<evidence type="ECO:0000313" key="4">
    <source>
        <dbReference type="EMBL" id="MDX7997724.1"/>
    </source>
</evidence>
<evidence type="ECO:0000256" key="2">
    <source>
        <dbReference type="SAM" id="Phobius"/>
    </source>
</evidence>
<feature type="transmembrane region" description="Helical" evidence="2">
    <location>
        <begin position="1427"/>
        <end position="1449"/>
    </location>
</feature>
<proteinExistence type="predicted"/>
<keyword evidence="2" id="KW-0472">Membrane</keyword>
<accession>A0ABU4SGG6</accession>